<evidence type="ECO:0000313" key="1">
    <source>
        <dbReference type="EMBL" id="KAK2173398.1"/>
    </source>
</evidence>
<accession>A0AAD9KMZ1</accession>
<protein>
    <submittedName>
        <fullName evidence="1">Uncharacterized protein</fullName>
    </submittedName>
</protein>
<gene>
    <name evidence="1" type="ORF">NP493_879g01054</name>
</gene>
<sequence length="144" mass="16078">MNRNRKPSESVSRYTLALRELGGDCEYSAAIQLEILLDVFVKGLNLPSVQTKLMLKDNTLTFDNAYKEAVAEDSVNQVQTLGRKKHNANKGTVSSGNAFNSKKSCHRCGGNHQEQKCKYINESCHWCNNTGHKQKSRHNSVAHG</sequence>
<evidence type="ECO:0000313" key="2">
    <source>
        <dbReference type="Proteomes" id="UP001209878"/>
    </source>
</evidence>
<dbReference type="AlphaFoldDB" id="A0AAD9KMZ1"/>
<dbReference type="Proteomes" id="UP001209878">
    <property type="component" value="Unassembled WGS sequence"/>
</dbReference>
<proteinExistence type="predicted"/>
<reference evidence="1" key="1">
    <citation type="journal article" date="2023" name="Mol. Biol. Evol.">
        <title>Third-Generation Sequencing Reveals the Adaptive Role of the Epigenome in Three Deep-Sea Polychaetes.</title>
        <authorList>
            <person name="Perez M."/>
            <person name="Aroh O."/>
            <person name="Sun Y."/>
            <person name="Lan Y."/>
            <person name="Juniper S.K."/>
            <person name="Young C.R."/>
            <person name="Angers B."/>
            <person name="Qian P.Y."/>
        </authorList>
    </citation>
    <scope>NUCLEOTIDE SEQUENCE</scope>
    <source>
        <strain evidence="1">R07B-5</strain>
    </source>
</reference>
<comment type="caution">
    <text evidence="1">The sequence shown here is derived from an EMBL/GenBank/DDBJ whole genome shotgun (WGS) entry which is preliminary data.</text>
</comment>
<dbReference type="EMBL" id="JAODUO010000879">
    <property type="protein sequence ID" value="KAK2173398.1"/>
    <property type="molecule type" value="Genomic_DNA"/>
</dbReference>
<organism evidence="1 2">
    <name type="scientific">Ridgeia piscesae</name>
    <name type="common">Tubeworm</name>
    <dbReference type="NCBI Taxonomy" id="27915"/>
    <lineage>
        <taxon>Eukaryota</taxon>
        <taxon>Metazoa</taxon>
        <taxon>Spiralia</taxon>
        <taxon>Lophotrochozoa</taxon>
        <taxon>Annelida</taxon>
        <taxon>Polychaeta</taxon>
        <taxon>Sedentaria</taxon>
        <taxon>Canalipalpata</taxon>
        <taxon>Sabellida</taxon>
        <taxon>Siboglinidae</taxon>
        <taxon>Ridgeia</taxon>
    </lineage>
</organism>
<keyword evidence="2" id="KW-1185">Reference proteome</keyword>
<name>A0AAD9KMZ1_RIDPI</name>